<organism evidence="1 2">
    <name type="scientific">Cannabis sativa</name>
    <name type="common">Hemp</name>
    <name type="synonym">Marijuana</name>
    <dbReference type="NCBI Taxonomy" id="3483"/>
    <lineage>
        <taxon>Eukaryota</taxon>
        <taxon>Viridiplantae</taxon>
        <taxon>Streptophyta</taxon>
        <taxon>Embryophyta</taxon>
        <taxon>Tracheophyta</taxon>
        <taxon>Spermatophyta</taxon>
        <taxon>Magnoliopsida</taxon>
        <taxon>eudicotyledons</taxon>
        <taxon>Gunneridae</taxon>
        <taxon>Pentapetalae</taxon>
        <taxon>rosids</taxon>
        <taxon>fabids</taxon>
        <taxon>Rosales</taxon>
        <taxon>Cannabaceae</taxon>
        <taxon>Cannabis</taxon>
    </lineage>
</organism>
<sequence>MNDTSQNKLINSYGKENSRAAPSSGPERNQLEIMPFVIYCGILEQEPLWFKLIWIIFPCVGISSYSPCIDENLGSRNDIVSTYLYIFRGTSKGTGGCRRRVSFKTAFSFFMEIGCRMSSLIAHSKTVYVVSVPAANMSCTQRYL</sequence>
<evidence type="ECO:0000313" key="2">
    <source>
        <dbReference type="Proteomes" id="UP000583929"/>
    </source>
</evidence>
<protein>
    <submittedName>
        <fullName evidence="1">Uncharacterized protein</fullName>
    </submittedName>
</protein>
<evidence type="ECO:0000313" key="1">
    <source>
        <dbReference type="EMBL" id="KAF4370627.1"/>
    </source>
</evidence>
<comment type="caution">
    <text evidence="1">The sequence shown here is derived from an EMBL/GenBank/DDBJ whole genome shotgun (WGS) entry which is preliminary data.</text>
</comment>
<proteinExistence type="predicted"/>
<dbReference type="AlphaFoldDB" id="A0A7J6FJ22"/>
<keyword evidence="2" id="KW-1185">Reference proteome</keyword>
<accession>A0A7J6FJ22</accession>
<gene>
    <name evidence="1" type="ORF">G4B88_013383</name>
</gene>
<reference evidence="1 2" key="1">
    <citation type="journal article" date="2020" name="bioRxiv">
        <title>Sequence and annotation of 42 cannabis genomes reveals extensive copy number variation in cannabinoid synthesis and pathogen resistance genes.</title>
        <authorList>
            <person name="Mckernan K.J."/>
            <person name="Helbert Y."/>
            <person name="Kane L.T."/>
            <person name="Ebling H."/>
            <person name="Zhang L."/>
            <person name="Liu B."/>
            <person name="Eaton Z."/>
            <person name="Mclaughlin S."/>
            <person name="Kingan S."/>
            <person name="Baybayan P."/>
            <person name="Concepcion G."/>
            <person name="Jordan M."/>
            <person name="Riva A."/>
            <person name="Barbazuk W."/>
            <person name="Harkins T."/>
        </authorList>
    </citation>
    <scope>NUCLEOTIDE SEQUENCE [LARGE SCALE GENOMIC DNA]</scope>
    <source>
        <strain evidence="2">cv. Jamaican Lion 4</strain>
        <tissue evidence="1">Leaf</tissue>
    </source>
</reference>
<name>A0A7J6FJ22_CANSA</name>
<dbReference type="Proteomes" id="UP000583929">
    <property type="component" value="Unassembled WGS sequence"/>
</dbReference>
<dbReference type="EMBL" id="JAATIQ010000203">
    <property type="protein sequence ID" value="KAF4370627.1"/>
    <property type="molecule type" value="Genomic_DNA"/>
</dbReference>